<dbReference type="SUPFAM" id="SSF75304">
    <property type="entry name" value="Amidase signature (AS) enzymes"/>
    <property type="match status" value="1"/>
</dbReference>
<organism evidence="3 4">
    <name type="scientific">Lutimaribacter marinistellae</name>
    <dbReference type="NCBI Taxonomy" id="1820329"/>
    <lineage>
        <taxon>Bacteria</taxon>
        <taxon>Pseudomonadati</taxon>
        <taxon>Pseudomonadota</taxon>
        <taxon>Alphaproteobacteria</taxon>
        <taxon>Rhodobacterales</taxon>
        <taxon>Roseobacteraceae</taxon>
        <taxon>Lutimaribacter</taxon>
    </lineage>
</organism>
<name>A0ABV7TJ53_9RHOB</name>
<dbReference type="Proteomes" id="UP001595629">
    <property type="component" value="Unassembled WGS sequence"/>
</dbReference>
<evidence type="ECO:0000313" key="4">
    <source>
        <dbReference type="Proteomes" id="UP001595629"/>
    </source>
</evidence>
<evidence type="ECO:0000259" key="2">
    <source>
        <dbReference type="Pfam" id="PF01425"/>
    </source>
</evidence>
<protein>
    <submittedName>
        <fullName evidence="3">Amidase family protein</fullName>
    </submittedName>
</protein>
<proteinExistence type="inferred from homology"/>
<dbReference type="RefSeq" id="WP_386736566.1">
    <property type="nucleotide sequence ID" value="NZ_JBHRXI010000016.1"/>
</dbReference>
<dbReference type="Pfam" id="PF01425">
    <property type="entry name" value="Amidase"/>
    <property type="match status" value="1"/>
</dbReference>
<evidence type="ECO:0000313" key="3">
    <source>
        <dbReference type="EMBL" id="MFC3615315.1"/>
    </source>
</evidence>
<dbReference type="Gene3D" id="3.90.1300.10">
    <property type="entry name" value="Amidase signature (AS) domain"/>
    <property type="match status" value="1"/>
</dbReference>
<dbReference type="PROSITE" id="PS00571">
    <property type="entry name" value="AMIDASES"/>
    <property type="match status" value="1"/>
</dbReference>
<dbReference type="PANTHER" id="PTHR11895">
    <property type="entry name" value="TRANSAMIDASE"/>
    <property type="match status" value="1"/>
</dbReference>
<feature type="domain" description="Amidase" evidence="2">
    <location>
        <begin position="25"/>
        <end position="443"/>
    </location>
</feature>
<dbReference type="NCBIfam" id="NF005687">
    <property type="entry name" value="PRK07487.1"/>
    <property type="match status" value="1"/>
</dbReference>
<dbReference type="InterPro" id="IPR000120">
    <property type="entry name" value="Amidase"/>
</dbReference>
<dbReference type="EMBL" id="JBHRXI010000016">
    <property type="protein sequence ID" value="MFC3615315.1"/>
    <property type="molecule type" value="Genomic_DNA"/>
</dbReference>
<evidence type="ECO:0000256" key="1">
    <source>
        <dbReference type="ARBA" id="ARBA00009199"/>
    </source>
</evidence>
<dbReference type="InterPro" id="IPR036928">
    <property type="entry name" value="AS_sf"/>
</dbReference>
<comment type="caution">
    <text evidence="3">The sequence shown here is derived from an EMBL/GenBank/DDBJ whole genome shotgun (WGS) entry which is preliminary data.</text>
</comment>
<dbReference type="PANTHER" id="PTHR11895:SF7">
    <property type="entry name" value="GLUTAMYL-TRNA(GLN) AMIDOTRANSFERASE SUBUNIT A, MITOCHONDRIAL"/>
    <property type="match status" value="1"/>
</dbReference>
<gene>
    <name evidence="3" type="ORF">ACFORG_16270</name>
</gene>
<keyword evidence="4" id="KW-1185">Reference proteome</keyword>
<comment type="similarity">
    <text evidence="1">Belongs to the amidase family.</text>
</comment>
<reference evidence="4" key="1">
    <citation type="journal article" date="2019" name="Int. J. Syst. Evol. Microbiol.">
        <title>The Global Catalogue of Microorganisms (GCM) 10K type strain sequencing project: providing services to taxonomists for standard genome sequencing and annotation.</title>
        <authorList>
            <consortium name="The Broad Institute Genomics Platform"/>
            <consortium name="The Broad Institute Genome Sequencing Center for Infectious Disease"/>
            <person name="Wu L."/>
            <person name="Ma J."/>
        </authorList>
    </citation>
    <scope>NUCLEOTIDE SEQUENCE [LARGE SCALE GENOMIC DNA]</scope>
    <source>
        <strain evidence="4">KCTC 42911</strain>
    </source>
</reference>
<accession>A0ABV7TJ53</accession>
<sequence>MSEIWEMTASQIAAAVKSGRLSAIEVTKAHLERLASINPAINAVVQEFPEEALDAAGKVDAAIARGEDPGPLSGVPATIKVNVDQKGHATTNGVRLQQALIARDDSPVVSNIRKAGGIIVGRTNTPAFSMRWFTKNDLYGQTLNPRNREITPGGSSGGAAAAVAAGICAIGHGTDIAGSIRYPAYACGLHGLRPTLGRIPAYNSSAPDRFIGAQLMAVSGPITRSMADLDIAFAAMSAPDPKDPLYVPVARDSVDFPKRAALTVSPDHLEVNEDVCAALLDSANRMRDAGWIVEEVDCPPMRRAADINAWLWMGETQFGAAEMVAREGEADSQFVFAQMSQYSGEVGFTTLMEALQARIGIMRQWDLFLRDYPVVLCPVSAELPFDQQLDVSSDAAFGRVYEAQLTQRALPVIGAPALTVATGEINGLPVGVQLIGPRYREDILIAAGHDIESAGSPIRVANPAWGKVENL</sequence>
<dbReference type="InterPro" id="IPR020556">
    <property type="entry name" value="Amidase_CS"/>
</dbReference>
<dbReference type="InterPro" id="IPR023631">
    <property type="entry name" value="Amidase_dom"/>
</dbReference>